<dbReference type="AlphaFoldDB" id="A0A6H1ZCR6"/>
<name>A0A6H1ZCR6_9ZZZZ</name>
<evidence type="ECO:0000313" key="1">
    <source>
        <dbReference type="EMBL" id="QJA45177.1"/>
    </source>
</evidence>
<dbReference type="EMBL" id="MT143986">
    <property type="protein sequence ID" value="QJA45177.1"/>
    <property type="molecule type" value="Genomic_DNA"/>
</dbReference>
<protein>
    <submittedName>
        <fullName evidence="1">Uncharacterized protein</fullName>
    </submittedName>
</protein>
<accession>A0A6H1ZCR6</accession>
<organism evidence="1">
    <name type="scientific">viral metagenome</name>
    <dbReference type="NCBI Taxonomy" id="1070528"/>
    <lineage>
        <taxon>unclassified sequences</taxon>
        <taxon>metagenomes</taxon>
        <taxon>organismal metagenomes</taxon>
    </lineage>
</organism>
<proteinExistence type="predicted"/>
<reference evidence="1" key="1">
    <citation type="submission" date="2020-03" db="EMBL/GenBank/DDBJ databases">
        <title>The deep terrestrial virosphere.</title>
        <authorList>
            <person name="Holmfeldt K."/>
            <person name="Nilsson E."/>
            <person name="Simone D."/>
            <person name="Lopez-Fernandez M."/>
            <person name="Wu X."/>
            <person name="de Brujin I."/>
            <person name="Lundin D."/>
            <person name="Andersson A."/>
            <person name="Bertilsson S."/>
            <person name="Dopson M."/>
        </authorList>
    </citation>
    <scope>NUCLEOTIDE SEQUENCE</scope>
    <source>
        <strain evidence="1">TM448A00186</strain>
    </source>
</reference>
<sequence>MEIKYTKGIPICPYCKKPTKRHALIGTVETTSVIYLPIYDETGKDISIHKSNIVKKYLCLECINSYTVLGNISNGFSYVNIKETK</sequence>
<gene>
    <name evidence="1" type="ORF">TM448A00186_0089</name>
</gene>